<feature type="transmembrane region" description="Helical" evidence="9">
    <location>
        <begin position="89"/>
        <end position="108"/>
    </location>
</feature>
<keyword evidence="4 8" id="KW-0812">Transmembrane</keyword>
<evidence type="ECO:0000256" key="2">
    <source>
        <dbReference type="ARBA" id="ARBA00022448"/>
    </source>
</evidence>
<dbReference type="EMBL" id="JAPFIT010000010">
    <property type="protein sequence ID" value="MDC5739574.1"/>
    <property type="molecule type" value="Genomic_DNA"/>
</dbReference>
<dbReference type="GO" id="GO:0031460">
    <property type="term" value="P:glycine betaine transport"/>
    <property type="evidence" value="ECO:0007669"/>
    <property type="project" value="TreeGrafter"/>
</dbReference>
<dbReference type="EMBL" id="LUAX01000007">
    <property type="protein sequence ID" value="OAM97577.1"/>
    <property type="molecule type" value="Genomic_DNA"/>
</dbReference>
<dbReference type="Pfam" id="PF00893">
    <property type="entry name" value="Multi_Drug_Res"/>
    <property type="match status" value="1"/>
</dbReference>
<feature type="transmembrane region" description="Helical" evidence="9">
    <location>
        <begin position="62"/>
        <end position="83"/>
    </location>
</feature>
<evidence type="ECO:0000256" key="3">
    <source>
        <dbReference type="ARBA" id="ARBA00022475"/>
    </source>
</evidence>
<evidence type="ECO:0000256" key="7">
    <source>
        <dbReference type="ARBA" id="ARBA00038032"/>
    </source>
</evidence>
<keyword evidence="6 9" id="KW-0472">Membrane</keyword>
<dbReference type="OrthoDB" id="9808638at2"/>
<reference evidence="11 12" key="1">
    <citation type="submission" date="2016-03" db="EMBL/GenBank/DDBJ databases">
        <title>Draft genome sequence of the Vibrio tubiashii subs. europaeus.</title>
        <authorList>
            <person name="Spinard E."/>
            <person name="Dubert J."/>
            <person name="Nelson D.R."/>
            <person name="Barja J.L."/>
        </authorList>
    </citation>
    <scope>NUCLEOTIDE SEQUENCE [LARGE SCALE GENOMIC DNA]</scope>
    <source>
        <strain evidence="12">PP-638</strain>
        <strain evidence="11">PP2-638</strain>
    </source>
</reference>
<dbReference type="GO" id="GO:0015297">
    <property type="term" value="F:antiporter activity"/>
    <property type="evidence" value="ECO:0007669"/>
    <property type="project" value="TreeGrafter"/>
</dbReference>
<evidence type="ECO:0000313" key="13">
    <source>
        <dbReference type="Proteomes" id="UP001150001"/>
    </source>
</evidence>
<dbReference type="GO" id="GO:0015199">
    <property type="term" value="F:amino-acid betaine transmembrane transporter activity"/>
    <property type="evidence" value="ECO:0007669"/>
    <property type="project" value="TreeGrafter"/>
</dbReference>
<dbReference type="Proteomes" id="UP001150001">
    <property type="component" value="Unassembled WGS sequence"/>
</dbReference>
<protein>
    <submittedName>
        <fullName evidence="10">Multidrug efflux SMR transporter</fullName>
    </submittedName>
    <submittedName>
        <fullName evidence="11">Multidrug transporter</fullName>
    </submittedName>
</protein>
<evidence type="ECO:0000256" key="9">
    <source>
        <dbReference type="SAM" id="Phobius"/>
    </source>
</evidence>
<dbReference type="InterPro" id="IPR000390">
    <property type="entry name" value="Small_drug/metabolite_transptr"/>
</dbReference>
<dbReference type="InterPro" id="IPR037185">
    <property type="entry name" value="EmrE-like"/>
</dbReference>
<dbReference type="RefSeq" id="WP_069668766.1">
    <property type="nucleotide sequence ID" value="NZ_CP064857.1"/>
</dbReference>
<dbReference type="GeneID" id="78077757"/>
<dbReference type="AlphaFoldDB" id="A0A178J7I7"/>
<evidence type="ECO:0000256" key="4">
    <source>
        <dbReference type="ARBA" id="ARBA00022692"/>
    </source>
</evidence>
<proteinExistence type="inferred from homology"/>
<dbReference type="GO" id="GO:0015220">
    <property type="term" value="F:choline transmembrane transporter activity"/>
    <property type="evidence" value="ECO:0007669"/>
    <property type="project" value="TreeGrafter"/>
</dbReference>
<comment type="subcellular location">
    <subcellularLocation>
        <location evidence="1 8">Cell membrane</location>
        <topology evidence="1 8">Multi-pass membrane protein</topology>
    </subcellularLocation>
</comment>
<dbReference type="InterPro" id="IPR045324">
    <property type="entry name" value="Small_multidrug_res"/>
</dbReference>
<dbReference type="Gene3D" id="1.10.3730.20">
    <property type="match status" value="1"/>
</dbReference>
<sequence>MLLSLPPIITLSLAIICEVFATSWLPKTNQFTALPESIGVLMGYGLAFYLLSITVQSMSLGVAYAVWCGAGIVLVAAISWLVYGQKLDVYALVGIGFILTGTAIINIFSSSISH</sequence>
<evidence type="ECO:0000313" key="10">
    <source>
        <dbReference type="EMBL" id="MDC5739574.1"/>
    </source>
</evidence>
<evidence type="ECO:0000256" key="6">
    <source>
        <dbReference type="ARBA" id="ARBA00023136"/>
    </source>
</evidence>
<evidence type="ECO:0000313" key="12">
    <source>
        <dbReference type="Proteomes" id="UP000094761"/>
    </source>
</evidence>
<comment type="similarity">
    <text evidence="7 8">Belongs to the drug/metabolite transporter (DMT) superfamily. Small multidrug resistance (SMR) (TC 2.A.7.1) family.</text>
</comment>
<dbReference type="SUPFAM" id="SSF103481">
    <property type="entry name" value="Multidrug resistance efflux transporter EmrE"/>
    <property type="match status" value="1"/>
</dbReference>
<dbReference type="Proteomes" id="UP000094761">
    <property type="component" value="Unassembled WGS sequence"/>
</dbReference>
<evidence type="ECO:0000313" key="11">
    <source>
        <dbReference type="EMBL" id="OAM97577.1"/>
    </source>
</evidence>
<feature type="transmembrane region" description="Helical" evidence="9">
    <location>
        <begin position="37"/>
        <end position="55"/>
    </location>
</feature>
<evidence type="ECO:0000256" key="5">
    <source>
        <dbReference type="ARBA" id="ARBA00022989"/>
    </source>
</evidence>
<keyword evidence="13" id="KW-1185">Reference proteome</keyword>
<comment type="caution">
    <text evidence="11">The sequence shown here is derived from an EMBL/GenBank/DDBJ whole genome shotgun (WGS) entry which is preliminary data.</text>
</comment>
<name>A0A178J7I7_9VIBR</name>
<organism evidence="11 12">
    <name type="scientific">Vibrio europaeus</name>
    <dbReference type="NCBI Taxonomy" id="300876"/>
    <lineage>
        <taxon>Bacteria</taxon>
        <taxon>Pseudomonadati</taxon>
        <taxon>Pseudomonadota</taxon>
        <taxon>Gammaproteobacteria</taxon>
        <taxon>Vibrionales</taxon>
        <taxon>Vibrionaceae</taxon>
        <taxon>Vibrio</taxon>
        <taxon>Vibrio oreintalis group</taxon>
    </lineage>
</organism>
<evidence type="ECO:0000256" key="1">
    <source>
        <dbReference type="ARBA" id="ARBA00004651"/>
    </source>
</evidence>
<reference evidence="10" key="2">
    <citation type="submission" date="2022-11" db="EMBL/GenBank/DDBJ databases">
        <title>Role of the vibriolysin VemA secreted by the emergent pathogen Vibrio europaeus in the colonization of Manila clam mucus.</title>
        <authorList>
            <person name="Martinez C."/>
            <person name="Rodriguez S."/>
            <person name="Vences A."/>
            <person name="Barja J.L."/>
            <person name="Toranzo A.E."/>
            <person name="Dubert J."/>
        </authorList>
    </citation>
    <scope>NUCLEOTIDE SEQUENCE</scope>
    <source>
        <strain evidence="10">3454</strain>
    </source>
</reference>
<evidence type="ECO:0000256" key="8">
    <source>
        <dbReference type="RuleBase" id="RU003942"/>
    </source>
</evidence>
<keyword evidence="5 9" id="KW-1133">Transmembrane helix</keyword>
<accession>A0A178J7I7</accession>
<dbReference type="PANTHER" id="PTHR30561:SF1">
    <property type="entry name" value="MULTIDRUG TRANSPORTER EMRE"/>
    <property type="match status" value="1"/>
</dbReference>
<gene>
    <name evidence="11" type="ORF">AZ468_18725</name>
    <name evidence="10" type="ORF">OPW20_05820</name>
</gene>
<keyword evidence="3" id="KW-1003">Cell membrane</keyword>
<dbReference type="PANTHER" id="PTHR30561">
    <property type="entry name" value="SMR FAMILY PROTON-DEPENDENT DRUG EFFLUX TRANSPORTER SUGE"/>
    <property type="match status" value="1"/>
</dbReference>
<dbReference type="GO" id="GO:0005886">
    <property type="term" value="C:plasma membrane"/>
    <property type="evidence" value="ECO:0007669"/>
    <property type="project" value="UniProtKB-SubCell"/>
</dbReference>
<keyword evidence="2" id="KW-0813">Transport</keyword>